<accession>A0A644ZW02</accession>
<keyword evidence="9 10" id="KW-0472">Membrane</keyword>
<dbReference type="NCBIfam" id="TIGR01352">
    <property type="entry name" value="tonB_Cterm"/>
    <property type="match status" value="1"/>
</dbReference>
<dbReference type="CDD" id="cd07341">
    <property type="entry name" value="M56_BlaR1_MecR1_like"/>
    <property type="match status" value="1"/>
</dbReference>
<feature type="transmembrane region" description="Helical" evidence="10">
    <location>
        <begin position="38"/>
        <end position="66"/>
    </location>
</feature>
<dbReference type="Pfam" id="PF03544">
    <property type="entry name" value="TonB_C"/>
    <property type="match status" value="1"/>
</dbReference>
<dbReference type="InterPro" id="IPR006260">
    <property type="entry name" value="TonB/TolA_C"/>
</dbReference>
<name>A0A644ZW02_9ZZZZ</name>
<dbReference type="EMBL" id="VSSQ01010747">
    <property type="protein sequence ID" value="MPM45115.1"/>
    <property type="molecule type" value="Genomic_DNA"/>
</dbReference>
<dbReference type="GO" id="GO:0098797">
    <property type="term" value="C:plasma membrane protein complex"/>
    <property type="evidence" value="ECO:0007669"/>
    <property type="project" value="TreeGrafter"/>
</dbReference>
<keyword evidence="3" id="KW-0813">Transport</keyword>
<dbReference type="GO" id="GO:0055085">
    <property type="term" value="P:transmembrane transport"/>
    <property type="evidence" value="ECO:0007669"/>
    <property type="project" value="InterPro"/>
</dbReference>
<evidence type="ECO:0000313" key="12">
    <source>
        <dbReference type="EMBL" id="MPM45115.1"/>
    </source>
</evidence>
<proteinExistence type="inferred from homology"/>
<evidence type="ECO:0000256" key="9">
    <source>
        <dbReference type="ARBA" id="ARBA00023136"/>
    </source>
</evidence>
<keyword evidence="8 10" id="KW-1133">Transmembrane helix</keyword>
<keyword evidence="7" id="KW-0653">Protein transport</keyword>
<evidence type="ECO:0000256" key="1">
    <source>
        <dbReference type="ARBA" id="ARBA00004383"/>
    </source>
</evidence>
<evidence type="ECO:0000256" key="10">
    <source>
        <dbReference type="SAM" id="Phobius"/>
    </source>
</evidence>
<evidence type="ECO:0000256" key="4">
    <source>
        <dbReference type="ARBA" id="ARBA00022475"/>
    </source>
</evidence>
<feature type="transmembrane region" description="Helical" evidence="10">
    <location>
        <begin position="6"/>
        <end position="26"/>
    </location>
</feature>
<keyword evidence="5" id="KW-0997">Cell inner membrane</keyword>
<dbReference type="InterPro" id="IPR051045">
    <property type="entry name" value="TonB-dependent_transducer"/>
</dbReference>
<evidence type="ECO:0000256" key="2">
    <source>
        <dbReference type="ARBA" id="ARBA00006555"/>
    </source>
</evidence>
<comment type="caution">
    <text evidence="12">The sequence shown here is derived from an EMBL/GenBank/DDBJ whole genome shotgun (WGS) entry which is preliminary data.</text>
</comment>
<feature type="transmembrane region" description="Helical" evidence="10">
    <location>
        <begin position="86"/>
        <end position="109"/>
    </location>
</feature>
<dbReference type="InterPro" id="IPR037682">
    <property type="entry name" value="TonB_C"/>
</dbReference>
<keyword evidence="4" id="KW-1003">Cell membrane</keyword>
<comment type="similarity">
    <text evidence="2">Belongs to the TonB family.</text>
</comment>
<evidence type="ECO:0000256" key="7">
    <source>
        <dbReference type="ARBA" id="ARBA00022927"/>
    </source>
</evidence>
<dbReference type="InterPro" id="IPR008756">
    <property type="entry name" value="Peptidase_M56"/>
</dbReference>
<reference evidence="12" key="1">
    <citation type="submission" date="2019-08" db="EMBL/GenBank/DDBJ databases">
        <authorList>
            <person name="Kucharzyk K."/>
            <person name="Murdoch R.W."/>
            <person name="Higgins S."/>
            <person name="Loffler F."/>
        </authorList>
    </citation>
    <scope>NUCLEOTIDE SEQUENCE</scope>
</reference>
<evidence type="ECO:0000259" key="11">
    <source>
        <dbReference type="PROSITE" id="PS52015"/>
    </source>
</evidence>
<comment type="subcellular location">
    <subcellularLocation>
        <location evidence="1">Cell inner membrane</location>
        <topology evidence="1">Single-pass membrane protein</topology>
        <orientation evidence="1">Periplasmic side</orientation>
    </subcellularLocation>
</comment>
<dbReference type="SUPFAM" id="SSF74653">
    <property type="entry name" value="TolA/TonB C-terminal domain"/>
    <property type="match status" value="1"/>
</dbReference>
<dbReference type="PANTHER" id="PTHR33446">
    <property type="entry name" value="PROTEIN TONB-RELATED"/>
    <property type="match status" value="1"/>
</dbReference>
<dbReference type="Gene3D" id="3.30.1150.10">
    <property type="match status" value="1"/>
</dbReference>
<dbReference type="PANTHER" id="PTHR33446:SF2">
    <property type="entry name" value="PROTEIN TONB"/>
    <property type="match status" value="1"/>
</dbReference>
<feature type="transmembrane region" description="Helical" evidence="10">
    <location>
        <begin position="262"/>
        <end position="280"/>
    </location>
</feature>
<evidence type="ECO:0000256" key="3">
    <source>
        <dbReference type="ARBA" id="ARBA00022448"/>
    </source>
</evidence>
<dbReference type="PROSITE" id="PS52015">
    <property type="entry name" value="TONB_CTD"/>
    <property type="match status" value="1"/>
</dbReference>
<dbReference type="GO" id="GO:0031992">
    <property type="term" value="F:energy transducer activity"/>
    <property type="evidence" value="ECO:0007669"/>
    <property type="project" value="TreeGrafter"/>
</dbReference>
<dbReference type="Pfam" id="PF05569">
    <property type="entry name" value="Peptidase_M56"/>
    <property type="match status" value="1"/>
</dbReference>
<keyword evidence="6 10" id="KW-0812">Transmembrane</keyword>
<evidence type="ECO:0000256" key="6">
    <source>
        <dbReference type="ARBA" id="ARBA00022692"/>
    </source>
</evidence>
<dbReference type="AlphaFoldDB" id="A0A644ZW02"/>
<gene>
    <name evidence="12" type="ORF">SDC9_91800</name>
</gene>
<dbReference type="GO" id="GO:0015031">
    <property type="term" value="P:protein transport"/>
    <property type="evidence" value="ECO:0007669"/>
    <property type="project" value="UniProtKB-KW"/>
</dbReference>
<organism evidence="12">
    <name type="scientific">bioreactor metagenome</name>
    <dbReference type="NCBI Taxonomy" id="1076179"/>
    <lineage>
        <taxon>unclassified sequences</taxon>
        <taxon>metagenomes</taxon>
        <taxon>ecological metagenomes</taxon>
    </lineage>
</organism>
<feature type="domain" description="TonB C-terminal" evidence="11">
    <location>
        <begin position="317"/>
        <end position="407"/>
    </location>
</feature>
<evidence type="ECO:0000256" key="8">
    <source>
        <dbReference type="ARBA" id="ARBA00022989"/>
    </source>
</evidence>
<protein>
    <recommendedName>
        <fullName evidence="11">TonB C-terminal domain-containing protein</fullName>
    </recommendedName>
</protein>
<sequence>MNAILSYIFESLISGAIIFLLLKYLFTRVQNYQFYRIAMLLSFTAVSIFPLIDISVSNPAISGYILDPLYIINGEATLSNSVYTDMSLSLISLIAFTLVGLLFLLRVIIQLQKLFELKSGGELFEKSNECSVYLSDKISSPLSFGKWIFIPDNFSANERYIAICHEKSHIRRGHTIDLIFSSLILTVQWFNPFLHILKKKLAEVHEFQADFDVLSSGTDITEYLVLLLSSQVGRIPEISNSLHKSLTLKRFLKMENLTQSKVRVGVVALLSVAILTLFSISSFSKGETLLADITQLQDTSKTLSFEKADIKPKFQGGDESTFMKWMSTQLVYPEQAKKDTIQGKVIAQFIVSEKGKVENVKILRGVSDLLDKEAYRVISQSPQWEPAIKDGKPVKVVYTFPVVFKLR</sequence>
<evidence type="ECO:0000256" key="5">
    <source>
        <dbReference type="ARBA" id="ARBA00022519"/>
    </source>
</evidence>